<dbReference type="GO" id="GO:0005829">
    <property type="term" value="C:cytosol"/>
    <property type="evidence" value="ECO:0007669"/>
    <property type="project" value="TreeGrafter"/>
</dbReference>
<feature type="compositionally biased region" description="Low complexity" evidence="1">
    <location>
        <begin position="105"/>
        <end position="125"/>
    </location>
</feature>
<name>A0A061HA46_9BASI</name>
<gene>
    <name evidence="2" type="ORF">PFL1_04994</name>
</gene>
<dbReference type="PANTHER" id="PTHR28272:SF1">
    <property type="entry name" value="RIBONUCLEASES P_MRP PROTEIN SUBUNIT POP3"/>
    <property type="match status" value="1"/>
</dbReference>
<proteinExistence type="predicted"/>
<dbReference type="Proteomes" id="UP000053664">
    <property type="component" value="Unassembled WGS sequence"/>
</dbReference>
<feature type="compositionally biased region" description="Low complexity" evidence="1">
    <location>
        <begin position="170"/>
        <end position="194"/>
    </location>
</feature>
<dbReference type="GO" id="GO:0000172">
    <property type="term" value="C:ribonuclease MRP complex"/>
    <property type="evidence" value="ECO:0007669"/>
    <property type="project" value="TreeGrafter"/>
</dbReference>
<evidence type="ECO:0000313" key="2">
    <source>
        <dbReference type="EMBL" id="EPQ27456.1"/>
    </source>
</evidence>
<dbReference type="GO" id="GO:0004526">
    <property type="term" value="F:ribonuclease P activity"/>
    <property type="evidence" value="ECO:0007669"/>
    <property type="project" value="TreeGrafter"/>
</dbReference>
<feature type="compositionally biased region" description="Basic and acidic residues" evidence="1">
    <location>
        <begin position="303"/>
        <end position="323"/>
    </location>
</feature>
<dbReference type="GO" id="GO:0034965">
    <property type="term" value="P:intronic box C/D snoRNA processing"/>
    <property type="evidence" value="ECO:0007669"/>
    <property type="project" value="TreeGrafter"/>
</dbReference>
<feature type="region of interest" description="Disordered" evidence="1">
    <location>
        <begin position="593"/>
        <end position="686"/>
    </location>
</feature>
<feature type="region of interest" description="Disordered" evidence="1">
    <location>
        <begin position="1"/>
        <end position="67"/>
    </location>
</feature>
<feature type="region of interest" description="Disordered" evidence="1">
    <location>
        <begin position="81"/>
        <end position="250"/>
    </location>
</feature>
<dbReference type="GeneID" id="19319093"/>
<feature type="compositionally biased region" description="Basic residues" evidence="1">
    <location>
        <begin position="656"/>
        <end position="666"/>
    </location>
</feature>
<dbReference type="KEGG" id="pfp:PFL1_04994"/>
<feature type="compositionally biased region" description="Polar residues" evidence="1">
    <location>
        <begin position="196"/>
        <end position="209"/>
    </location>
</feature>
<reference evidence="2 3" key="1">
    <citation type="journal article" date="2013" name="Plant Cell">
        <title>The transition from a phytopathogenic smut ancestor to an anamorphic biocontrol agent deciphered by comparative whole-genome analysis.</title>
        <authorList>
            <person name="Lefebvre F."/>
            <person name="Joly D.L."/>
            <person name="Labbe C."/>
            <person name="Teichmann B."/>
            <person name="Linning R."/>
            <person name="Belzile F."/>
            <person name="Bakkeren G."/>
            <person name="Belanger R.R."/>
        </authorList>
    </citation>
    <scope>NUCLEOTIDE SEQUENCE [LARGE SCALE GENOMIC DNA]</scope>
    <source>
        <strain evidence="2 3">PF-1</strain>
    </source>
</reference>
<sequence>MPPSGGGKASVYGKQDSIRAKSGTKRRFNAGAGAGPATTAAKPFGGPSSSGSLASSLASLFQPSPHGKDAALASLLASSSKPSLDLTARQPRAKDQGLGLGALEAAPPSARDAAAQRAKAKTQATHPAAGADLTASAAQQVKRSGSTQQQQHAPKPAPISSKSVAGEPGPSNTAAVAPSAPSAASAPSVSHATALNLLQASSASPSPRGTPQPQQQPASSGSSRPASLGSSAAPSRLSTPQLAPPPLPAGRKPVFRPVLNSPLMVNWPELPQAASQTILHTLLDLLGHPEVQPHLAASFGGCRNKDKGKEKSKAKARSKDKAADASAVAERQPKRRRTAAVGHEDADAGAGAGALQKQRPWFLAGLNSTTRALERSVQESVVSSSAKGDETQTDPTATAVVAAAAGPTTITHVFVCRHDISPPTLVAHYPMLACTVNAICHSMTPSEGLHLVPLPLSSTSMLAEAVGLHSLTILALTSHIPAHLLEALDRSISAASSTSPPRSETVLRRDWMESAVHAARSVGGSKAFPLVPVPQPTAGVQVAPTSIKLLRTTQPVDLNACRVEKRRKRTERSLAARRKRELEYVARKSSLLSRLGGGSKQRKQRRHPADPFVIPTGAKSGLGLNSRPIKPFRTNSRARKSVLAPSESGLSDKARRNQRRRIKVKARSAAINDASAAAATQAPAAR</sequence>
<organism evidence="2 3">
    <name type="scientific">Pseudozyma flocculosa PF-1</name>
    <dbReference type="NCBI Taxonomy" id="1277687"/>
    <lineage>
        <taxon>Eukaryota</taxon>
        <taxon>Fungi</taxon>
        <taxon>Dikarya</taxon>
        <taxon>Basidiomycota</taxon>
        <taxon>Ustilaginomycotina</taxon>
        <taxon>Ustilaginomycetes</taxon>
        <taxon>Ustilaginales</taxon>
        <taxon>Ustilaginaceae</taxon>
        <taxon>Pseudozyma</taxon>
    </lineage>
</organism>
<dbReference type="AlphaFoldDB" id="A0A061HA46"/>
<accession>A0A061HA46</accession>
<dbReference type="RefSeq" id="XP_007880714.1">
    <property type="nucleotide sequence ID" value="XM_007882523.1"/>
</dbReference>
<dbReference type="GO" id="GO:0000171">
    <property type="term" value="F:ribonuclease MRP activity"/>
    <property type="evidence" value="ECO:0007669"/>
    <property type="project" value="TreeGrafter"/>
</dbReference>
<dbReference type="OrthoDB" id="20109at2759"/>
<protein>
    <submittedName>
        <fullName evidence="2">Uncharacterized protein</fullName>
    </submittedName>
</protein>
<dbReference type="HOGENOM" id="CLU_401203_0_0_1"/>
<evidence type="ECO:0000313" key="3">
    <source>
        <dbReference type="Proteomes" id="UP000053664"/>
    </source>
</evidence>
<feature type="compositionally biased region" description="Low complexity" evidence="1">
    <location>
        <begin position="667"/>
        <end position="686"/>
    </location>
</feature>
<feature type="compositionally biased region" description="Polar residues" evidence="1">
    <location>
        <begin position="136"/>
        <end position="152"/>
    </location>
</feature>
<dbReference type="InterPro" id="IPR013241">
    <property type="entry name" value="RNase_P_Pop3"/>
</dbReference>
<evidence type="ECO:0000256" key="1">
    <source>
        <dbReference type="SAM" id="MobiDB-lite"/>
    </source>
</evidence>
<feature type="compositionally biased region" description="Low complexity" evidence="1">
    <location>
        <begin position="211"/>
        <end position="238"/>
    </location>
</feature>
<feature type="compositionally biased region" description="Low complexity" evidence="1">
    <location>
        <begin position="35"/>
        <end position="67"/>
    </location>
</feature>
<feature type="region of interest" description="Disordered" evidence="1">
    <location>
        <begin position="297"/>
        <end position="352"/>
    </location>
</feature>
<dbReference type="eggNOG" id="ENOG502S6UT">
    <property type="taxonomic scope" value="Eukaryota"/>
</dbReference>
<dbReference type="GO" id="GO:0005655">
    <property type="term" value="C:nucleolar ribonuclease P complex"/>
    <property type="evidence" value="ECO:0007669"/>
    <property type="project" value="TreeGrafter"/>
</dbReference>
<dbReference type="PANTHER" id="PTHR28272">
    <property type="entry name" value="RIBONUCLEASES P/MRP PROTEIN SUBUNIT POP3"/>
    <property type="match status" value="1"/>
</dbReference>
<dbReference type="GO" id="GO:0008033">
    <property type="term" value="P:tRNA processing"/>
    <property type="evidence" value="ECO:0007669"/>
    <property type="project" value="InterPro"/>
</dbReference>
<dbReference type="GO" id="GO:0006364">
    <property type="term" value="P:rRNA processing"/>
    <property type="evidence" value="ECO:0007669"/>
    <property type="project" value="InterPro"/>
</dbReference>
<dbReference type="EMBL" id="KE361639">
    <property type="protein sequence ID" value="EPQ27456.1"/>
    <property type="molecule type" value="Genomic_DNA"/>
</dbReference>